<keyword evidence="12 13" id="KW-0472">Membrane</keyword>
<comment type="caution">
    <text evidence="14">The sequence shown here is derived from an EMBL/GenBank/DDBJ whole genome shotgun (WGS) entry which is preliminary data.</text>
</comment>
<dbReference type="GO" id="GO:0005886">
    <property type="term" value="C:plasma membrane"/>
    <property type="evidence" value="ECO:0007669"/>
    <property type="project" value="UniProtKB-SubCell"/>
</dbReference>
<dbReference type="EMBL" id="LFZK01000001">
    <property type="protein sequence ID" value="KYC29177.1"/>
    <property type="molecule type" value="Genomic_DNA"/>
</dbReference>
<dbReference type="EC" id="2.7.-.-" evidence="13"/>
<evidence type="ECO:0000256" key="8">
    <source>
        <dbReference type="ARBA" id="ARBA00022741"/>
    </source>
</evidence>
<comment type="similarity">
    <text evidence="13">Belongs to the ABC1 family. UbiB subfamily.</text>
</comment>
<dbReference type="InterPro" id="IPR010232">
    <property type="entry name" value="UbiB"/>
</dbReference>
<organism evidence="14 15">
    <name type="scientific">Sterolibacterium denitrificans</name>
    <dbReference type="NCBI Taxonomy" id="157592"/>
    <lineage>
        <taxon>Bacteria</taxon>
        <taxon>Pseudomonadati</taxon>
        <taxon>Pseudomonadota</taxon>
        <taxon>Betaproteobacteria</taxon>
        <taxon>Nitrosomonadales</taxon>
        <taxon>Sterolibacteriaceae</taxon>
        <taxon>Sterolibacterium</taxon>
    </lineage>
</organism>
<feature type="binding site" evidence="13">
    <location>
        <position position="153"/>
    </location>
    <ligand>
        <name>ATP</name>
        <dbReference type="ChEBI" id="CHEBI:30616"/>
    </ligand>
</feature>
<reference evidence="14 15" key="1">
    <citation type="journal article" date="2016" name="ISME J.">
        <title>Integrated multi-omics analyses reveal the biochemical mechanisms and phylogenetic relevance of anaerobic androgen biodegradation in the environment.</title>
        <authorList>
            <person name="Yang F.C."/>
            <person name="Chen Y.L."/>
            <person name="Tang S.L."/>
            <person name="Yu C.P."/>
            <person name="Wang P.H."/>
            <person name="Ismail W."/>
            <person name="Wang C.H."/>
            <person name="Ding J.Y."/>
            <person name="Yang C.Y."/>
            <person name="Yang C.Y."/>
            <person name="Chiang Y.R."/>
        </authorList>
    </citation>
    <scope>NUCLEOTIDE SEQUENCE [LARGE SCALE GENOMIC DNA]</scope>
    <source>
        <strain evidence="14 15">DSM 13999</strain>
    </source>
</reference>
<feature type="active site" description="Proton acceptor" evidence="13">
    <location>
        <position position="288"/>
    </location>
</feature>
<dbReference type="AlphaFoldDB" id="A0A656Z818"/>
<comment type="pathway">
    <text evidence="1 13">Cofactor biosynthesis; ubiquinone biosynthesis [regulation].</text>
</comment>
<accession>A0A656Z818</accession>
<keyword evidence="9 13" id="KW-0418">Kinase</keyword>
<feature type="transmembrane region" description="Helical" evidence="13">
    <location>
        <begin position="497"/>
        <end position="515"/>
    </location>
</feature>
<proteinExistence type="inferred from homology"/>
<dbReference type="SUPFAM" id="SSF56112">
    <property type="entry name" value="Protein kinase-like (PK-like)"/>
    <property type="match status" value="1"/>
</dbReference>
<keyword evidence="5 13" id="KW-0808">Transferase</keyword>
<dbReference type="Pfam" id="PF03109">
    <property type="entry name" value="ABC1"/>
    <property type="match status" value="1"/>
</dbReference>
<comment type="function">
    <text evidence="13">Is probably a protein kinase regulator of UbiI activity which is involved in aerobic coenzyme Q (ubiquinone) biosynthesis.</text>
</comment>
<keyword evidence="3 13" id="KW-1003">Cell membrane</keyword>
<dbReference type="RefSeq" id="WP_067169592.1">
    <property type="nucleotide sequence ID" value="NZ_LFZK01000001.1"/>
</dbReference>
<evidence type="ECO:0000313" key="14">
    <source>
        <dbReference type="EMBL" id="KYC29177.1"/>
    </source>
</evidence>
<evidence type="ECO:0000256" key="1">
    <source>
        <dbReference type="ARBA" id="ARBA00005020"/>
    </source>
</evidence>
<comment type="similarity">
    <text evidence="2">Belongs to the protein kinase superfamily. ADCK protein kinase family.</text>
</comment>
<evidence type="ECO:0000256" key="7">
    <source>
        <dbReference type="ARBA" id="ARBA00022692"/>
    </source>
</evidence>
<dbReference type="GO" id="GO:0005524">
    <property type="term" value="F:ATP binding"/>
    <property type="evidence" value="ECO:0007669"/>
    <property type="project" value="UniProtKB-KW"/>
</dbReference>
<dbReference type="GO" id="GO:0010795">
    <property type="term" value="P:regulation of ubiquinone biosynthetic process"/>
    <property type="evidence" value="ECO:0007669"/>
    <property type="project" value="UniProtKB-UniRule"/>
</dbReference>
<keyword evidence="11 13" id="KW-1133">Transmembrane helix</keyword>
<evidence type="ECO:0000256" key="6">
    <source>
        <dbReference type="ARBA" id="ARBA00022688"/>
    </source>
</evidence>
<dbReference type="NCBIfam" id="NF003404">
    <property type="entry name" value="PRK04750.1"/>
    <property type="match status" value="1"/>
</dbReference>
<dbReference type="InterPro" id="IPR004147">
    <property type="entry name" value="ABC1_dom"/>
</dbReference>
<dbReference type="UniPathway" id="UPA00232"/>
<evidence type="ECO:0000256" key="9">
    <source>
        <dbReference type="ARBA" id="ARBA00022777"/>
    </source>
</evidence>
<keyword evidence="6 13" id="KW-0831">Ubiquinone biosynthesis</keyword>
<keyword evidence="10 13" id="KW-0067">ATP-binding</keyword>
<comment type="caution">
    <text evidence="13">Lacks conserved residue(s) required for the propagation of feature annotation.</text>
</comment>
<dbReference type="PANTHER" id="PTHR10566">
    <property type="entry name" value="CHAPERONE-ACTIVITY OF BC1 COMPLEX CABC1 -RELATED"/>
    <property type="match status" value="1"/>
</dbReference>
<evidence type="ECO:0000256" key="11">
    <source>
        <dbReference type="ARBA" id="ARBA00022989"/>
    </source>
</evidence>
<sequence length="517" mass="58484">MSLPRLLKIMRVASRYGLDQMLLEHETSGRLLRVANACQFWRRGSAQLALPRAVRLRLALEALGPIFVKFGQILSTRRDLLAPDIAEELAKLQDQVPPFPADEAVALLEKVYGRPVDEVFARFEREPVASASVAQVHFATLREEDGGHEVAVKILRPGIRAIIQHDIELLQAGAALLEKVWADGRRLRPREVVAEFEKYLHDELDLMREAANCSLLRRNFKDSPILRVPEVHWDFCDEAVMVMERMHGTPISQIDSLREQGIDLKQLSKNGVEIFFTQVFRDGFFHADMHPGNIFVAPGGQYVALDFGIVGTLSDVDKNYLAQNLLAFFQRDYKRVAEAHIESGWAPPGTRVDELASAVRAVCEPFFDRPLSEISFGRVLLRLFQTSRRFNIEVQPQLVLLQKTLLNIEGLGRQLDPELDLWTTAKPFLERWMSEQVGWRGLLANLKHEAPQWAKLLPVLPRLLHQTLAAAEARDKRADELLVLQQALAAARRRSRLAWGIALPSLLAAAVLALLRF</sequence>
<evidence type="ECO:0000256" key="5">
    <source>
        <dbReference type="ARBA" id="ARBA00022679"/>
    </source>
</evidence>
<dbReference type="InterPro" id="IPR045308">
    <property type="entry name" value="UbiB_bact"/>
</dbReference>
<name>A0A656Z818_9PROT</name>
<evidence type="ECO:0000256" key="3">
    <source>
        <dbReference type="ARBA" id="ARBA00022475"/>
    </source>
</evidence>
<evidence type="ECO:0000313" key="15">
    <source>
        <dbReference type="Proteomes" id="UP000243416"/>
    </source>
</evidence>
<dbReference type="CDD" id="cd13972">
    <property type="entry name" value="UbiB"/>
    <property type="match status" value="1"/>
</dbReference>
<evidence type="ECO:0000256" key="13">
    <source>
        <dbReference type="HAMAP-Rule" id="MF_00414"/>
    </source>
</evidence>
<dbReference type="InterPro" id="IPR050154">
    <property type="entry name" value="UbiB_kinase"/>
</dbReference>
<keyword evidence="15" id="KW-1185">Reference proteome</keyword>
<dbReference type="OrthoDB" id="9795390at2"/>
<dbReference type="HAMAP" id="MF_00414">
    <property type="entry name" value="UbiB"/>
    <property type="match status" value="1"/>
</dbReference>
<feature type="binding site" evidence="13">
    <location>
        <begin position="128"/>
        <end position="136"/>
    </location>
    <ligand>
        <name>ATP</name>
        <dbReference type="ChEBI" id="CHEBI:30616"/>
    </ligand>
</feature>
<dbReference type="InterPro" id="IPR011009">
    <property type="entry name" value="Kinase-like_dom_sf"/>
</dbReference>
<evidence type="ECO:0000256" key="10">
    <source>
        <dbReference type="ARBA" id="ARBA00022840"/>
    </source>
</evidence>
<keyword evidence="7 13" id="KW-0812">Transmembrane</keyword>
<dbReference type="PANTHER" id="PTHR10566:SF113">
    <property type="entry name" value="PROTEIN ACTIVITY OF BC1 COMPLEX KINASE 7, CHLOROPLASTIC"/>
    <property type="match status" value="1"/>
</dbReference>
<dbReference type="NCBIfam" id="TIGR01982">
    <property type="entry name" value="UbiB"/>
    <property type="match status" value="1"/>
</dbReference>
<dbReference type="GO" id="GO:0004672">
    <property type="term" value="F:protein kinase activity"/>
    <property type="evidence" value="ECO:0007669"/>
    <property type="project" value="UniProtKB-UniRule"/>
</dbReference>
<evidence type="ECO:0000256" key="4">
    <source>
        <dbReference type="ARBA" id="ARBA00022519"/>
    </source>
</evidence>
<keyword evidence="8 13" id="KW-0547">Nucleotide-binding</keyword>
<evidence type="ECO:0000256" key="12">
    <source>
        <dbReference type="ARBA" id="ARBA00023136"/>
    </source>
</evidence>
<gene>
    <name evidence="13" type="primary">ubiB</name>
    <name evidence="14" type="ORF">ACY05_00995</name>
</gene>
<comment type="subcellular location">
    <subcellularLocation>
        <location evidence="13">Cell membrane</location>
        <topology evidence="13">Single-pass membrane protein</topology>
    </subcellularLocation>
</comment>
<keyword evidence="14" id="KW-0830">Ubiquinone</keyword>
<keyword evidence="4" id="KW-0997">Cell inner membrane</keyword>
<protein>
    <recommendedName>
        <fullName evidence="13">Probable protein kinase UbiB</fullName>
        <ecNumber evidence="13">2.7.-.-</ecNumber>
    </recommendedName>
    <alternativeName>
        <fullName evidence="13">Ubiquinone biosynthesis protein UbiB</fullName>
    </alternativeName>
</protein>
<dbReference type="Proteomes" id="UP000243416">
    <property type="component" value="Unassembled WGS sequence"/>
</dbReference>
<dbReference type="GO" id="GO:0006744">
    <property type="term" value="P:ubiquinone biosynthetic process"/>
    <property type="evidence" value="ECO:0007669"/>
    <property type="project" value="UniProtKB-UniPathway"/>
</dbReference>
<evidence type="ECO:0000256" key="2">
    <source>
        <dbReference type="ARBA" id="ARBA00009670"/>
    </source>
</evidence>